<organism evidence="6 7">
    <name type="scientific">Sulfolobus tengchongensis</name>
    <dbReference type="NCBI Taxonomy" id="207809"/>
    <lineage>
        <taxon>Archaea</taxon>
        <taxon>Thermoproteota</taxon>
        <taxon>Thermoprotei</taxon>
        <taxon>Sulfolobales</taxon>
        <taxon>Sulfolobaceae</taxon>
        <taxon>Sulfolobus</taxon>
    </lineage>
</organism>
<dbReference type="EMBL" id="CP146016">
    <property type="protein sequence ID" value="WWQ59368.1"/>
    <property type="molecule type" value="Genomic_DNA"/>
</dbReference>
<dbReference type="Proteomes" id="UP001432202">
    <property type="component" value="Chromosome"/>
</dbReference>
<dbReference type="SUPFAM" id="SSF46785">
    <property type="entry name" value="Winged helix' DNA-binding domain"/>
    <property type="match status" value="1"/>
</dbReference>
<dbReference type="GO" id="GO:0043565">
    <property type="term" value="F:sequence-specific DNA binding"/>
    <property type="evidence" value="ECO:0007669"/>
    <property type="project" value="InterPro"/>
</dbReference>
<dbReference type="InterPro" id="IPR019887">
    <property type="entry name" value="Tscrpt_reg_AsnC/Lrp_C"/>
</dbReference>
<evidence type="ECO:0000313" key="7">
    <source>
        <dbReference type="Proteomes" id="UP001432202"/>
    </source>
</evidence>
<evidence type="ECO:0000256" key="3">
    <source>
        <dbReference type="ARBA" id="ARBA00023163"/>
    </source>
</evidence>
<dbReference type="GO" id="GO:0043200">
    <property type="term" value="P:response to amino acid"/>
    <property type="evidence" value="ECO:0007669"/>
    <property type="project" value="TreeGrafter"/>
</dbReference>
<dbReference type="SMART" id="SM00344">
    <property type="entry name" value="HTH_ASNC"/>
    <property type="match status" value="1"/>
</dbReference>
<gene>
    <name evidence="6" type="ORF">V6M85_07605</name>
</gene>
<accession>A0AAX4KYX4</accession>
<dbReference type="InterPro" id="IPR019888">
    <property type="entry name" value="Tscrpt_reg_AsnC-like"/>
</dbReference>
<keyword evidence="3" id="KW-0804">Transcription</keyword>
<dbReference type="CDD" id="cd00090">
    <property type="entry name" value="HTH_ARSR"/>
    <property type="match status" value="1"/>
</dbReference>
<keyword evidence="7" id="KW-1185">Reference proteome</keyword>
<dbReference type="InterPro" id="IPR000485">
    <property type="entry name" value="AsnC-type_HTH_dom"/>
</dbReference>
<dbReference type="PROSITE" id="PS50956">
    <property type="entry name" value="HTH_ASNC_2"/>
    <property type="match status" value="1"/>
</dbReference>
<dbReference type="PRINTS" id="PR00033">
    <property type="entry name" value="HTHASNC"/>
</dbReference>
<name>A0AAX4KYX4_9CREN</name>
<dbReference type="PANTHER" id="PTHR30154">
    <property type="entry name" value="LEUCINE-RESPONSIVE REGULATORY PROTEIN"/>
    <property type="match status" value="1"/>
</dbReference>
<proteinExistence type="predicted"/>
<sequence>MGVNTIRLDEIDEKILNILRYNAKKSLKELSDELGIPISTIRYRIKRLEDSQIIRGYVALIDRVNLGLNVSLVMEIETVPYSIKKVAQELGEIPEVVRIYGLDNGPRLHVHMIFKDDSSAHQFVSNKLYNIKGIKTVSISRIIERYKIDPSVLL</sequence>
<dbReference type="InterPro" id="IPR011008">
    <property type="entry name" value="Dimeric_a/b-barrel"/>
</dbReference>
<dbReference type="InterPro" id="IPR011991">
    <property type="entry name" value="ArsR-like_HTH"/>
</dbReference>
<dbReference type="InterPro" id="IPR036390">
    <property type="entry name" value="WH_DNA-bd_sf"/>
</dbReference>
<evidence type="ECO:0000259" key="5">
    <source>
        <dbReference type="PROSITE" id="PS50956"/>
    </source>
</evidence>
<keyword evidence="1" id="KW-0805">Transcription regulation</keyword>
<dbReference type="Gene3D" id="1.10.10.10">
    <property type="entry name" value="Winged helix-like DNA-binding domain superfamily/Winged helix DNA-binding domain"/>
    <property type="match status" value="1"/>
</dbReference>
<dbReference type="PANTHER" id="PTHR30154:SF34">
    <property type="entry name" value="TRANSCRIPTIONAL REGULATOR AZLB"/>
    <property type="match status" value="1"/>
</dbReference>
<evidence type="ECO:0000313" key="6">
    <source>
        <dbReference type="EMBL" id="WWQ59368.1"/>
    </source>
</evidence>
<protein>
    <submittedName>
        <fullName evidence="6">Lrp/AsnC family transcriptional regulator</fullName>
    </submittedName>
</protein>
<dbReference type="GeneID" id="89336623"/>
<dbReference type="Gene3D" id="3.30.70.920">
    <property type="match status" value="1"/>
</dbReference>
<keyword evidence="2" id="KW-0238">DNA-binding</keyword>
<dbReference type="SUPFAM" id="SSF54909">
    <property type="entry name" value="Dimeric alpha+beta barrel"/>
    <property type="match status" value="1"/>
</dbReference>
<dbReference type="GO" id="GO:0005829">
    <property type="term" value="C:cytosol"/>
    <property type="evidence" value="ECO:0007669"/>
    <property type="project" value="TreeGrafter"/>
</dbReference>
<evidence type="ECO:0000256" key="2">
    <source>
        <dbReference type="ARBA" id="ARBA00023125"/>
    </source>
</evidence>
<evidence type="ECO:0000256" key="1">
    <source>
        <dbReference type="ARBA" id="ARBA00023015"/>
    </source>
</evidence>
<reference evidence="6 7" key="1">
    <citation type="submission" date="2024-02" db="EMBL/GenBank/DDBJ databases">
        <title>STSV induces naive adaptation in Sulfolobus.</title>
        <authorList>
            <person name="Xiang X."/>
            <person name="Song M."/>
        </authorList>
    </citation>
    <scope>NUCLEOTIDE SEQUENCE [LARGE SCALE GENOMIC DNA]</scope>
    <source>
        <strain evidence="6 7">RT2</strain>
    </source>
</reference>
<dbReference type="RefSeq" id="WP_338598476.1">
    <property type="nucleotide sequence ID" value="NZ_CP146016.1"/>
</dbReference>
<feature type="domain" description="HTH asnC-type" evidence="5">
    <location>
        <begin position="8"/>
        <end position="69"/>
    </location>
</feature>
<dbReference type="Pfam" id="PF01037">
    <property type="entry name" value="AsnC_trans_reg"/>
    <property type="match status" value="1"/>
</dbReference>
<dbReference type="Pfam" id="PF13412">
    <property type="entry name" value="HTH_24"/>
    <property type="match status" value="1"/>
</dbReference>
<dbReference type="InterPro" id="IPR036388">
    <property type="entry name" value="WH-like_DNA-bd_sf"/>
</dbReference>
<evidence type="ECO:0000256" key="4">
    <source>
        <dbReference type="ARBA" id="ARBA00029440"/>
    </source>
</evidence>
<dbReference type="AlphaFoldDB" id="A0AAX4KYX4"/>
<comment type="pathway">
    <text evidence="4">Amino-acid biosynthesis.</text>
</comment>